<evidence type="ECO:0000313" key="3">
    <source>
        <dbReference type="EMBL" id="RBM03798.1"/>
    </source>
</evidence>
<dbReference type="AlphaFoldDB" id="A0A365YMF1"/>
<dbReference type="GO" id="GO:0032153">
    <property type="term" value="C:cell division site"/>
    <property type="evidence" value="ECO:0007669"/>
    <property type="project" value="TreeGrafter"/>
</dbReference>
<dbReference type="PANTHER" id="PTHR12169">
    <property type="entry name" value="ATPASE N2B"/>
    <property type="match status" value="1"/>
</dbReference>
<comment type="caution">
    <text evidence="3">The sequence shown here is derived from an EMBL/GenBank/DDBJ whole genome shotgun (WGS) entry which is preliminary data.</text>
</comment>
<dbReference type="InterPro" id="IPR027417">
    <property type="entry name" value="P-loop_NTPase"/>
</dbReference>
<sequence length="348" mass="39061">MPSMPPKTAPARELEARILQNIEGHQLSPDAQQLRLIGTLSSTAASGFSGDLHGAYIFGPPGRGKTLIINALVASLPPQTTARFHFHEFFQNLNSPKNRVPGQRLGAIFSQGLERELKGLQILVFDEFHCTEPGDAMLMVRLVKYCAEHSIFLVATSNYEPEKLLDDDAFHHLVQPTIAAIRENFAVFELNGAVDYRTLDSDDQEFKHGYRAGTLSVGINAEPGSELRELIRIGYDEIGPACVVGETIWISFAQLCGTRRNTADYLELIQRFTRWHITGIPASLGLPMDEERRLANVLDIFYDRDIELHLYTADRLEHLGSMLHDTERDRLASRLAQLKLIELERMGL</sequence>
<dbReference type="GO" id="GO:0005524">
    <property type="term" value="F:ATP binding"/>
    <property type="evidence" value="ECO:0007669"/>
    <property type="project" value="UniProtKB-KW"/>
</dbReference>
<dbReference type="NCBIfam" id="NF040713">
    <property type="entry name" value="ZapE"/>
    <property type="match status" value="1"/>
</dbReference>
<keyword evidence="4" id="KW-1185">Reference proteome</keyword>
<name>A0A365YMF1_9MICC</name>
<dbReference type="EMBL" id="POAF01000001">
    <property type="protein sequence ID" value="RBM03798.1"/>
    <property type="molecule type" value="Genomic_DNA"/>
</dbReference>
<evidence type="ECO:0000256" key="1">
    <source>
        <dbReference type="ARBA" id="ARBA00022741"/>
    </source>
</evidence>
<evidence type="ECO:0008006" key="5">
    <source>
        <dbReference type="Google" id="ProtNLM"/>
    </source>
</evidence>
<dbReference type="Pfam" id="PF03969">
    <property type="entry name" value="AFG1_ATPase"/>
    <property type="match status" value="1"/>
</dbReference>
<dbReference type="GO" id="GO:0005737">
    <property type="term" value="C:cytoplasm"/>
    <property type="evidence" value="ECO:0007669"/>
    <property type="project" value="TreeGrafter"/>
</dbReference>
<dbReference type="SUPFAM" id="SSF52540">
    <property type="entry name" value="P-loop containing nucleoside triphosphate hydrolases"/>
    <property type="match status" value="1"/>
</dbReference>
<dbReference type="PANTHER" id="PTHR12169:SF6">
    <property type="entry name" value="AFG1-LIKE ATPASE"/>
    <property type="match status" value="1"/>
</dbReference>
<gene>
    <name evidence="3" type="ORF">C1H84_00370</name>
</gene>
<dbReference type="InterPro" id="IPR005654">
    <property type="entry name" value="ATPase_AFG1-like"/>
</dbReference>
<dbReference type="Gene3D" id="3.40.50.300">
    <property type="entry name" value="P-loop containing nucleotide triphosphate hydrolases"/>
    <property type="match status" value="1"/>
</dbReference>
<reference evidence="3 4" key="1">
    <citation type="submission" date="2018-01" db="EMBL/GenBank/DDBJ databases">
        <title>Glutamicibacter soli strain NHPC-3 Whole genome sequence and assembly.</title>
        <authorList>
            <person name="Choudhury P."/>
            <person name="Gupta D."/>
            <person name="Sengupta K."/>
            <person name="Jawed A."/>
            <person name="Sultana N."/>
            <person name="Saha P."/>
        </authorList>
    </citation>
    <scope>NUCLEOTIDE SEQUENCE [LARGE SCALE GENOMIC DNA]</scope>
    <source>
        <strain evidence="3 4">NHPC-3</strain>
    </source>
</reference>
<dbReference type="Proteomes" id="UP000252167">
    <property type="component" value="Unassembled WGS sequence"/>
</dbReference>
<accession>A0A365YMF1</accession>
<evidence type="ECO:0000313" key="4">
    <source>
        <dbReference type="Proteomes" id="UP000252167"/>
    </source>
</evidence>
<evidence type="ECO:0000256" key="2">
    <source>
        <dbReference type="ARBA" id="ARBA00022840"/>
    </source>
</evidence>
<keyword evidence="2" id="KW-0067">ATP-binding</keyword>
<keyword evidence="1" id="KW-0547">Nucleotide-binding</keyword>
<protein>
    <recommendedName>
        <fullName evidence="5">Cell division protein ZapE</fullName>
    </recommendedName>
</protein>
<dbReference type="GO" id="GO:0051301">
    <property type="term" value="P:cell division"/>
    <property type="evidence" value="ECO:0007669"/>
    <property type="project" value="TreeGrafter"/>
</dbReference>
<organism evidence="3 4">
    <name type="scientific">Glutamicibacter soli</name>
    <dbReference type="NCBI Taxonomy" id="453836"/>
    <lineage>
        <taxon>Bacteria</taxon>
        <taxon>Bacillati</taxon>
        <taxon>Actinomycetota</taxon>
        <taxon>Actinomycetes</taxon>
        <taxon>Micrococcales</taxon>
        <taxon>Micrococcaceae</taxon>
        <taxon>Glutamicibacter</taxon>
    </lineage>
</organism>
<dbReference type="GO" id="GO:0016887">
    <property type="term" value="F:ATP hydrolysis activity"/>
    <property type="evidence" value="ECO:0007669"/>
    <property type="project" value="InterPro"/>
</dbReference>
<proteinExistence type="predicted"/>